<organism evidence="3 4">
    <name type="scientific">Vitis rotundifolia</name>
    <name type="common">Muscadine grape</name>
    <dbReference type="NCBI Taxonomy" id="103349"/>
    <lineage>
        <taxon>Eukaryota</taxon>
        <taxon>Viridiplantae</taxon>
        <taxon>Streptophyta</taxon>
        <taxon>Embryophyta</taxon>
        <taxon>Tracheophyta</taxon>
        <taxon>Spermatophyta</taxon>
        <taxon>Magnoliopsida</taxon>
        <taxon>eudicotyledons</taxon>
        <taxon>Gunneridae</taxon>
        <taxon>Pentapetalae</taxon>
        <taxon>rosids</taxon>
        <taxon>Vitales</taxon>
        <taxon>Vitaceae</taxon>
        <taxon>Viteae</taxon>
        <taxon>Vitis</taxon>
    </lineage>
</organism>
<dbReference type="AlphaFoldDB" id="A0AA39D3U1"/>
<feature type="transmembrane region" description="Helical" evidence="2">
    <location>
        <begin position="90"/>
        <end position="111"/>
    </location>
</feature>
<dbReference type="Proteomes" id="UP001168098">
    <property type="component" value="Unassembled WGS sequence"/>
</dbReference>
<dbReference type="PANTHER" id="PTHR36408">
    <property type="entry name" value="TRANSMEMBRANE PROTEIN"/>
    <property type="match status" value="1"/>
</dbReference>
<keyword evidence="2" id="KW-0812">Transmembrane</keyword>
<dbReference type="EMBL" id="JARBHA010000020">
    <property type="protein sequence ID" value="KAJ9670136.1"/>
    <property type="molecule type" value="Genomic_DNA"/>
</dbReference>
<evidence type="ECO:0008006" key="5">
    <source>
        <dbReference type="Google" id="ProtNLM"/>
    </source>
</evidence>
<gene>
    <name evidence="3" type="ORF">PVL29_026595</name>
</gene>
<reference evidence="3 4" key="1">
    <citation type="journal article" date="2023" name="BMC Biotechnol.">
        <title>Vitis rotundifolia cv Carlos genome sequencing.</title>
        <authorList>
            <person name="Huff M."/>
            <person name="Hulse-Kemp A."/>
            <person name="Scheffler B."/>
            <person name="Youngblood R."/>
            <person name="Simpson S."/>
            <person name="Babiker E."/>
            <person name="Staton M."/>
        </authorList>
    </citation>
    <scope>NUCLEOTIDE SEQUENCE [LARGE SCALE GENOMIC DNA]</scope>
    <source>
        <tissue evidence="3">Leaf</tissue>
    </source>
</reference>
<evidence type="ECO:0000313" key="3">
    <source>
        <dbReference type="EMBL" id="KAJ9670136.1"/>
    </source>
</evidence>
<accession>A0AA39D3U1</accession>
<feature type="transmembrane region" description="Helical" evidence="2">
    <location>
        <begin position="131"/>
        <end position="148"/>
    </location>
</feature>
<name>A0AA39D3U1_VITRO</name>
<protein>
    <recommendedName>
        <fullName evidence="5">Transmembrane protein</fullName>
    </recommendedName>
</protein>
<evidence type="ECO:0000313" key="4">
    <source>
        <dbReference type="Proteomes" id="UP001168098"/>
    </source>
</evidence>
<sequence length="315" mass="35463">MSITSQNFLTNSNSRISFYIADTNVTPLKNPNLSLPFSLKPLRNLTRFQILNNPTYSQPLRTRGSRVQVFQSEGAVHRETERSNLNLDSILSVVEFLCLASSAIVSVGFAVNSAVSNPQKSVMVVWGNRILLWQAVALVGGVVVGSWIRRRQWWRICKDTAKPGIESVNLVERMEKMEEDIRSLATLIRVMSRQLEKLGIRFRVTRKTLKQPIAETAVLAQKNSEATRALAVQEDLLEKELGEIQKVLLAMQEQQQKQLELILAIGKTGKLWENRRGQSEEQDAIKTCDSAEVEQMKAHQIPAAARQKGTNNDRA</sequence>
<keyword evidence="2" id="KW-0472">Membrane</keyword>
<keyword evidence="4" id="KW-1185">Reference proteome</keyword>
<evidence type="ECO:0000256" key="1">
    <source>
        <dbReference type="SAM" id="MobiDB-lite"/>
    </source>
</evidence>
<evidence type="ECO:0000256" key="2">
    <source>
        <dbReference type="SAM" id="Phobius"/>
    </source>
</evidence>
<proteinExistence type="predicted"/>
<keyword evidence="2" id="KW-1133">Transmembrane helix</keyword>
<dbReference type="PANTHER" id="PTHR36408:SF1">
    <property type="entry name" value="TRANSMEMBRANE PROTEIN"/>
    <property type="match status" value="1"/>
</dbReference>
<dbReference type="GO" id="GO:0009941">
    <property type="term" value="C:chloroplast envelope"/>
    <property type="evidence" value="ECO:0007669"/>
    <property type="project" value="TreeGrafter"/>
</dbReference>
<comment type="caution">
    <text evidence="3">The sequence shown here is derived from an EMBL/GenBank/DDBJ whole genome shotgun (WGS) entry which is preliminary data.</text>
</comment>
<feature type="region of interest" description="Disordered" evidence="1">
    <location>
        <begin position="295"/>
        <end position="315"/>
    </location>
</feature>